<dbReference type="Gene3D" id="3.80.10.10">
    <property type="entry name" value="Ribonuclease Inhibitor"/>
    <property type="match status" value="1"/>
</dbReference>
<dbReference type="InterPro" id="IPR032675">
    <property type="entry name" value="LRR_dom_sf"/>
</dbReference>
<keyword evidence="2" id="KW-1185">Reference proteome</keyword>
<evidence type="ECO:0000313" key="2">
    <source>
        <dbReference type="Proteomes" id="UP000249056"/>
    </source>
</evidence>
<dbReference type="AlphaFoldDB" id="A0A395ITU4"/>
<gene>
    <name evidence="1" type="ORF">DID88_003372</name>
</gene>
<sequence length="495" mass="56816">MDQLPPELLGLILEKNVEMCRCDKNGILELRLVCKIFNELLKPSIFKTIQLEFSRFSRFRDIDDNPDRLKTLQSIASLSSSLYIDTMVVRDPDEIDHLKEVFNTIIVKVPEMADMIESLRSYCLQKSTFIEEDYNRLILRVLQSGPDITRLKVNLPFQVVGNAAMTSTRLFANTLACAANRPEEHRKIDTMALDHLTDRTTFENLKSLVISIKRQESRAALQTVFARNLWLLIRKAQDLESLCMIGWNVSKKTRSRRNSTLMSFTDWTMRSLPYHPIKGPALNNLRYLELKRVDMDPSMLLFLIKENCHSLTELYLSEVYLKIFGSADKEDTSLWIGHPNVKIPNPGKCTWVAPAIREIEGLQLKILRVSSLGYDDYNPDPDSENPNYDLDDPTGHNKPFDQRFVEAVIGTITPSSVKPSPCDTPTDIDDTNENTMKVRIGLDTYDAEAYQLNQGNRTSHFKRCIDGVFLNHTDGALRELQKNNQRGRQRHGFDQ</sequence>
<proteinExistence type="predicted"/>
<name>A0A395ITU4_9HELO</name>
<accession>A0A395ITU4</accession>
<dbReference type="OrthoDB" id="4798537at2759"/>
<evidence type="ECO:0008006" key="3">
    <source>
        <dbReference type="Google" id="ProtNLM"/>
    </source>
</evidence>
<organism evidence="1 2">
    <name type="scientific">Monilinia fructigena</name>
    <dbReference type="NCBI Taxonomy" id="38457"/>
    <lineage>
        <taxon>Eukaryota</taxon>
        <taxon>Fungi</taxon>
        <taxon>Dikarya</taxon>
        <taxon>Ascomycota</taxon>
        <taxon>Pezizomycotina</taxon>
        <taxon>Leotiomycetes</taxon>
        <taxon>Helotiales</taxon>
        <taxon>Sclerotiniaceae</taxon>
        <taxon>Monilinia</taxon>
    </lineage>
</organism>
<protein>
    <recommendedName>
        <fullName evidence="3">F-box domain-containing protein</fullName>
    </recommendedName>
</protein>
<evidence type="ECO:0000313" key="1">
    <source>
        <dbReference type="EMBL" id="RAL63725.1"/>
    </source>
</evidence>
<dbReference type="Proteomes" id="UP000249056">
    <property type="component" value="Unassembled WGS sequence"/>
</dbReference>
<comment type="caution">
    <text evidence="1">The sequence shown here is derived from an EMBL/GenBank/DDBJ whole genome shotgun (WGS) entry which is preliminary data.</text>
</comment>
<dbReference type="EMBL" id="QKRW01000017">
    <property type="protein sequence ID" value="RAL63725.1"/>
    <property type="molecule type" value="Genomic_DNA"/>
</dbReference>
<reference evidence="1 2" key="1">
    <citation type="submission" date="2018-06" db="EMBL/GenBank/DDBJ databases">
        <title>Genome Sequence of the Brown Rot Fungal Pathogen Monilinia fructigena.</title>
        <authorList>
            <person name="Landi L."/>
            <person name="De Miccolis Angelini R.M."/>
            <person name="Pollastro S."/>
            <person name="Abate D."/>
            <person name="Faretra F."/>
            <person name="Romanazzi G."/>
        </authorList>
    </citation>
    <scope>NUCLEOTIDE SEQUENCE [LARGE SCALE GENOMIC DNA]</scope>
    <source>
        <strain evidence="1 2">Mfrg269</strain>
    </source>
</reference>